<keyword evidence="6" id="KW-0418">Kinase</keyword>
<dbReference type="Proteomes" id="UP001297370">
    <property type="component" value="Unassembled WGS sequence"/>
</dbReference>
<evidence type="ECO:0000313" key="9">
    <source>
        <dbReference type="EMBL" id="MCB5618977.1"/>
    </source>
</evidence>
<dbReference type="PANTHER" id="PTHR18964">
    <property type="entry name" value="ROK (REPRESSOR, ORF, KINASE) FAMILY"/>
    <property type="match status" value="1"/>
</dbReference>
<gene>
    <name evidence="10" type="ORF">G4958_07070</name>
    <name evidence="9" type="ORF">LIQ08_07345</name>
</gene>
<dbReference type="EMBL" id="JAAIRM010000009">
    <property type="protein sequence ID" value="NSI19109.1"/>
    <property type="molecule type" value="Genomic_DNA"/>
</dbReference>
<keyword evidence="4 10" id="KW-0808">Transferase</keyword>
<protein>
    <recommendedName>
        <fullName evidence="3">Glucokinase</fullName>
        <ecNumber evidence="2">2.7.1.2</ecNumber>
    </recommendedName>
    <alternativeName>
        <fullName evidence="8">Glucose kinase</fullName>
    </alternativeName>
</protein>
<dbReference type="RefSeq" id="WP_055169465.1">
    <property type="nucleotide sequence ID" value="NZ_BAABSA010000056.1"/>
</dbReference>
<dbReference type="InterPro" id="IPR043129">
    <property type="entry name" value="ATPase_NBD"/>
</dbReference>
<evidence type="ECO:0000256" key="5">
    <source>
        <dbReference type="ARBA" id="ARBA00022741"/>
    </source>
</evidence>
<dbReference type="Proteomes" id="UP001296643">
    <property type="component" value="Unassembled WGS sequence"/>
</dbReference>
<dbReference type="EC" id="2.7.1.2" evidence="2"/>
<reference evidence="9" key="3">
    <citation type="submission" date="2021-10" db="EMBL/GenBank/DDBJ databases">
        <title>Collection of gut derived symbiotic bacterial strains cultured from healthy donors.</title>
        <authorList>
            <person name="Lin H."/>
            <person name="Littmann E."/>
            <person name="Claire K."/>
            <person name="Pamer E."/>
        </authorList>
    </citation>
    <scope>NUCLEOTIDE SEQUENCE</scope>
    <source>
        <strain evidence="9">MSK.23.18</strain>
    </source>
</reference>
<evidence type="ECO:0000256" key="8">
    <source>
        <dbReference type="ARBA" id="ARBA00032386"/>
    </source>
</evidence>
<organism evidence="10 11">
    <name type="scientific">Mediterraneibacter gnavus</name>
    <name type="common">Ruminococcus gnavus</name>
    <dbReference type="NCBI Taxonomy" id="33038"/>
    <lineage>
        <taxon>Bacteria</taxon>
        <taxon>Bacillati</taxon>
        <taxon>Bacillota</taxon>
        <taxon>Clostridia</taxon>
        <taxon>Lachnospirales</taxon>
        <taxon>Lachnospiraceae</taxon>
        <taxon>Mediterraneibacter</taxon>
    </lineage>
</organism>
<comment type="caution">
    <text evidence="10">The sequence shown here is derived from an EMBL/GenBank/DDBJ whole genome shotgun (WGS) entry which is preliminary data.</text>
</comment>
<reference evidence="10" key="2">
    <citation type="submission" date="2020-02" db="EMBL/GenBank/DDBJ databases">
        <authorList>
            <person name="Littmann E."/>
            <person name="Sorbara M."/>
        </authorList>
    </citation>
    <scope>NUCLEOTIDE SEQUENCE</scope>
    <source>
        <strain evidence="10">MSK.22.53</strain>
    </source>
</reference>
<dbReference type="GO" id="GO:0004340">
    <property type="term" value="F:glucokinase activity"/>
    <property type="evidence" value="ECO:0007669"/>
    <property type="project" value="UniProtKB-EC"/>
</dbReference>
<evidence type="ECO:0000256" key="2">
    <source>
        <dbReference type="ARBA" id="ARBA00012323"/>
    </source>
</evidence>
<evidence type="ECO:0000256" key="1">
    <source>
        <dbReference type="ARBA" id="ARBA00006479"/>
    </source>
</evidence>
<dbReference type="GO" id="GO:0005737">
    <property type="term" value="C:cytoplasm"/>
    <property type="evidence" value="ECO:0007669"/>
    <property type="project" value="InterPro"/>
</dbReference>
<evidence type="ECO:0000313" key="11">
    <source>
        <dbReference type="Proteomes" id="UP001296643"/>
    </source>
</evidence>
<dbReference type="GO" id="GO:0005524">
    <property type="term" value="F:ATP binding"/>
    <property type="evidence" value="ECO:0007669"/>
    <property type="project" value="UniProtKB-KW"/>
</dbReference>
<keyword evidence="7" id="KW-0067">ATP-binding</keyword>
<evidence type="ECO:0000256" key="3">
    <source>
        <dbReference type="ARBA" id="ARBA00014701"/>
    </source>
</evidence>
<dbReference type="GO" id="GO:0006096">
    <property type="term" value="P:glycolytic process"/>
    <property type="evidence" value="ECO:0007669"/>
    <property type="project" value="InterPro"/>
</dbReference>
<sequence>MRRYAFGVDIGGTTVKIGLFETSGILSDKWEIQTRTSESGRYILEDIADAIRNKCKEKQIAQDEIQGIGIGVPGPVFEGTIVNKCVNLGWGVINVVEIMERLTGIKNIVVGNDANVAALGEMWKGAGEGHKNVVMITLGTGVGGGIVIDGKIVSGRFGAAGEIGHIQVEKEEKRFCGCGKHGHLEQYASATGIVWKTTELLKTTTESSMLRKIDEITAKAVFDAAKTGDSLALKVVQFVGEKMGQALSYISCIIDPEVFVIGGGVSKAGSILVDEIRKYYKGATFHASEKTDIVLAMCGNDAGMYGAVKMVLN</sequence>
<evidence type="ECO:0000256" key="6">
    <source>
        <dbReference type="ARBA" id="ARBA00022777"/>
    </source>
</evidence>
<keyword evidence="5" id="KW-0547">Nucleotide-binding</keyword>
<reference evidence="10" key="1">
    <citation type="journal article" date="2020" name="Cell Host Microbe">
        <title>Functional and Genomic Variation between Human-Derived Isolates of Lachnospiraceae Reveals Inter- and Intra-Species Diversity.</title>
        <authorList>
            <person name="Sorbara M.T."/>
            <person name="Littmann E.R."/>
            <person name="Fontana E."/>
            <person name="Moody T.U."/>
            <person name="Kohout C.E."/>
            <person name="Gjonbalaj M."/>
            <person name="Eaton V."/>
            <person name="Seok R."/>
            <person name="Leiner I.M."/>
            <person name="Pamer E.G."/>
        </authorList>
    </citation>
    <scope>NUCLEOTIDE SEQUENCE</scope>
    <source>
        <strain evidence="10">MSK.22.53</strain>
    </source>
</reference>
<name>A0AAJ3F754_MEDGN</name>
<dbReference type="SUPFAM" id="SSF53067">
    <property type="entry name" value="Actin-like ATPase domain"/>
    <property type="match status" value="1"/>
</dbReference>
<evidence type="ECO:0000256" key="7">
    <source>
        <dbReference type="ARBA" id="ARBA00022840"/>
    </source>
</evidence>
<proteinExistence type="inferred from homology"/>
<dbReference type="PROSITE" id="PS01125">
    <property type="entry name" value="ROK"/>
    <property type="match status" value="1"/>
</dbReference>
<accession>A0AAJ3F754</accession>
<dbReference type="InterPro" id="IPR004654">
    <property type="entry name" value="ROK_glcA"/>
</dbReference>
<dbReference type="Gene3D" id="3.30.420.40">
    <property type="match status" value="2"/>
</dbReference>
<dbReference type="PANTHER" id="PTHR18964:SF149">
    <property type="entry name" value="BIFUNCTIONAL UDP-N-ACETYLGLUCOSAMINE 2-EPIMERASE_N-ACETYLMANNOSAMINE KINASE"/>
    <property type="match status" value="1"/>
</dbReference>
<dbReference type="AlphaFoldDB" id="A0AAJ3F754"/>
<dbReference type="NCBIfam" id="TIGR00744">
    <property type="entry name" value="ROK_glcA_fam"/>
    <property type="match status" value="1"/>
</dbReference>
<dbReference type="InterPro" id="IPR000600">
    <property type="entry name" value="ROK"/>
</dbReference>
<comment type="similarity">
    <text evidence="1">Belongs to the ROK (NagC/XylR) family.</text>
</comment>
<evidence type="ECO:0000313" key="10">
    <source>
        <dbReference type="EMBL" id="NSI19109.1"/>
    </source>
</evidence>
<dbReference type="Pfam" id="PF00480">
    <property type="entry name" value="ROK"/>
    <property type="match status" value="1"/>
</dbReference>
<dbReference type="InterPro" id="IPR049874">
    <property type="entry name" value="ROK_cs"/>
</dbReference>
<dbReference type="EMBL" id="JAJBOM010000007">
    <property type="protein sequence ID" value="MCB5618977.1"/>
    <property type="molecule type" value="Genomic_DNA"/>
</dbReference>
<evidence type="ECO:0000256" key="4">
    <source>
        <dbReference type="ARBA" id="ARBA00022679"/>
    </source>
</evidence>